<dbReference type="GeneID" id="18872490"/>
<dbReference type="SUPFAM" id="SSF50129">
    <property type="entry name" value="GroES-like"/>
    <property type="match status" value="1"/>
</dbReference>
<dbReference type="RefSeq" id="XP_007372721.1">
    <property type="nucleotide sequence ID" value="XM_007372659.1"/>
</dbReference>
<dbReference type="EMBL" id="GL996499">
    <property type="protein sequence ID" value="EGW35309.1"/>
    <property type="molecule type" value="Genomic_DNA"/>
</dbReference>
<organism evidence="2">
    <name type="scientific">Spathaspora passalidarum (strain NRRL Y-27907 / 11-Y1)</name>
    <dbReference type="NCBI Taxonomy" id="619300"/>
    <lineage>
        <taxon>Eukaryota</taxon>
        <taxon>Fungi</taxon>
        <taxon>Dikarya</taxon>
        <taxon>Ascomycota</taxon>
        <taxon>Saccharomycotina</taxon>
        <taxon>Pichiomycetes</taxon>
        <taxon>Debaryomycetaceae</taxon>
        <taxon>Spathaspora</taxon>
    </lineage>
</organism>
<dbReference type="AlphaFoldDB" id="G3AGH0"/>
<accession>G3AGH0</accession>
<reference evidence="1 2" key="1">
    <citation type="journal article" date="2011" name="Proc. Natl. Acad. Sci. U.S.A.">
        <title>Comparative genomics of xylose-fermenting fungi for enhanced biofuel production.</title>
        <authorList>
            <person name="Wohlbach D.J."/>
            <person name="Kuo A."/>
            <person name="Sato T.K."/>
            <person name="Potts K.M."/>
            <person name="Salamov A.A."/>
            <person name="LaButti K.M."/>
            <person name="Sun H."/>
            <person name="Clum A."/>
            <person name="Pangilinan J.L."/>
            <person name="Lindquist E.A."/>
            <person name="Lucas S."/>
            <person name="Lapidus A."/>
            <person name="Jin M."/>
            <person name="Gunawan C."/>
            <person name="Balan V."/>
            <person name="Dale B.E."/>
            <person name="Jeffries T.W."/>
            <person name="Zinkel R."/>
            <person name="Barry K.W."/>
            <person name="Grigoriev I.V."/>
            <person name="Gasch A.P."/>
        </authorList>
    </citation>
    <scope>NUCLEOTIDE SEQUENCE [LARGE SCALE GENOMIC DNA]</scope>
    <source>
        <strain evidence="2">NRRL Y-27907 / 11-Y1</strain>
    </source>
</reference>
<evidence type="ECO:0000313" key="2">
    <source>
        <dbReference type="Proteomes" id="UP000000709"/>
    </source>
</evidence>
<dbReference type="STRING" id="619300.G3AGH0"/>
<dbReference type="Proteomes" id="UP000000709">
    <property type="component" value="Unassembled WGS sequence"/>
</dbReference>
<sequence>MVTQLPIKRLYDPKTKKLRKSIVFPRVNEVAKTHPSSYQEKITVKIKMTGINYELDFIDDCDVVVPGKGMVVKISSIPPSIESVLAYNPKQKYLVFPYTTCKLENQHLEESCECHLVYGKDLDGGLQEFLDVPHQLLIPIPQNISIHDVCFVTEILLPFYNNLNKVHLNSANSKTLILLNDIRKEINEILIIIKHFNIPQSSIVFLDNYTISKLKYPSMYSGRFQTVFCFNKSLQKFAEFSCISTGI</sequence>
<feature type="non-terminal residue" evidence="1">
    <location>
        <position position="247"/>
    </location>
</feature>
<dbReference type="InterPro" id="IPR011032">
    <property type="entry name" value="GroES-like_sf"/>
</dbReference>
<dbReference type="InParanoid" id="G3AGH0"/>
<dbReference type="OrthoDB" id="4082978at2759"/>
<proteinExistence type="predicted"/>
<dbReference type="KEGG" id="spaa:SPAPADRAFT_58531"/>
<dbReference type="eggNOG" id="ENOG502RPYU">
    <property type="taxonomic scope" value="Eukaryota"/>
</dbReference>
<dbReference type="HOGENOM" id="CLU_1126862_0_0_1"/>
<evidence type="ECO:0000313" key="1">
    <source>
        <dbReference type="EMBL" id="EGW35309.1"/>
    </source>
</evidence>
<name>G3AGH0_SPAPN</name>
<protein>
    <submittedName>
        <fullName evidence="1">Uncharacterized protein</fullName>
    </submittedName>
</protein>
<dbReference type="Gene3D" id="3.90.180.10">
    <property type="entry name" value="Medium-chain alcohol dehydrogenases, catalytic domain"/>
    <property type="match status" value="1"/>
</dbReference>
<keyword evidence="2" id="KW-1185">Reference proteome</keyword>
<gene>
    <name evidence="1" type="ORF">SPAPADRAFT_58531</name>
</gene>